<proteinExistence type="predicted"/>
<dbReference type="Proteomes" id="UP000283587">
    <property type="component" value="Unassembled WGS sequence"/>
</dbReference>
<gene>
    <name evidence="1" type="ORF">D3P05_07815</name>
</gene>
<keyword evidence="2" id="KW-1185">Reference proteome</keyword>
<dbReference type="EMBL" id="QZEW01000026">
    <property type="protein sequence ID" value="RJL18239.1"/>
    <property type="molecule type" value="Genomic_DNA"/>
</dbReference>
<accession>A0A419A8S9</accession>
<dbReference type="RefSeq" id="WP_119897617.1">
    <property type="nucleotide sequence ID" value="NZ_QNRC01000013.1"/>
</dbReference>
<name>A0A419A8S9_9RHOB</name>
<reference evidence="2" key="1">
    <citation type="submission" date="2018-09" db="EMBL/GenBank/DDBJ databases">
        <title>Paracoccus onubensis nov. sp. a moderate halophilic bacterium isolated from Gruta de las Maravillas (Aracena, Spain).</title>
        <authorList>
            <person name="Jurado V."/>
            <person name="Gutierrez-Patricio S."/>
            <person name="Gonzalez-Pimentel J.L."/>
            <person name="Miller A.Z."/>
            <person name="Laiz L."/>
            <person name="Saiz-Jimenez C."/>
        </authorList>
    </citation>
    <scope>NUCLEOTIDE SEQUENCE [LARGE SCALE GENOMIC DNA]</scope>
    <source>
        <strain evidence="2">DSM 26381</strain>
    </source>
</reference>
<protein>
    <submittedName>
        <fullName evidence="1">Uncharacterized protein</fullName>
    </submittedName>
</protein>
<evidence type="ECO:0000313" key="1">
    <source>
        <dbReference type="EMBL" id="RJL18239.1"/>
    </source>
</evidence>
<organism evidence="1 2">
    <name type="scientific">Paracoccus siganidrum</name>
    <dbReference type="NCBI Taxonomy" id="1276757"/>
    <lineage>
        <taxon>Bacteria</taxon>
        <taxon>Pseudomonadati</taxon>
        <taxon>Pseudomonadota</taxon>
        <taxon>Alphaproteobacteria</taxon>
        <taxon>Rhodobacterales</taxon>
        <taxon>Paracoccaceae</taxon>
        <taxon>Paracoccus</taxon>
    </lineage>
</organism>
<evidence type="ECO:0000313" key="2">
    <source>
        <dbReference type="Proteomes" id="UP000283587"/>
    </source>
</evidence>
<sequence length="71" mass="7744">MTDTSDRLAGRVAALETIIVDVLALAAREVPELRAEIVQRLSAAAEDAAEREAPIEARSIEIIRESFKHST</sequence>
<comment type="caution">
    <text evidence="1">The sequence shown here is derived from an EMBL/GenBank/DDBJ whole genome shotgun (WGS) entry which is preliminary data.</text>
</comment>
<dbReference type="AlphaFoldDB" id="A0A419A8S9"/>